<gene>
    <name evidence="2" type="ORF">RUM44_010212</name>
</gene>
<organism evidence="2 3">
    <name type="scientific">Polyplax serrata</name>
    <name type="common">Common mouse louse</name>
    <dbReference type="NCBI Taxonomy" id="468196"/>
    <lineage>
        <taxon>Eukaryota</taxon>
        <taxon>Metazoa</taxon>
        <taxon>Ecdysozoa</taxon>
        <taxon>Arthropoda</taxon>
        <taxon>Hexapoda</taxon>
        <taxon>Insecta</taxon>
        <taxon>Pterygota</taxon>
        <taxon>Neoptera</taxon>
        <taxon>Paraneoptera</taxon>
        <taxon>Psocodea</taxon>
        <taxon>Troctomorpha</taxon>
        <taxon>Phthiraptera</taxon>
        <taxon>Anoplura</taxon>
        <taxon>Polyplacidae</taxon>
        <taxon>Polyplax</taxon>
    </lineage>
</organism>
<protein>
    <submittedName>
        <fullName evidence="2">Uncharacterized protein</fullName>
    </submittedName>
</protein>
<proteinExistence type="predicted"/>
<name>A0ABR1AUW3_POLSC</name>
<evidence type="ECO:0000313" key="3">
    <source>
        <dbReference type="Proteomes" id="UP001359485"/>
    </source>
</evidence>
<accession>A0ABR1AUW3</accession>
<comment type="caution">
    <text evidence="2">The sequence shown here is derived from an EMBL/GenBank/DDBJ whole genome shotgun (WGS) entry which is preliminary data.</text>
</comment>
<dbReference type="Proteomes" id="UP001359485">
    <property type="component" value="Unassembled WGS sequence"/>
</dbReference>
<keyword evidence="1" id="KW-0472">Membrane</keyword>
<sequence>MAGLVPEILYPENRPGMCLNAPFVFFLLTTALLVVSSPVSQKSSSPLPEIVLRDGADVPAAQKIQQDETIKTKVVGKMEDLEVAEFVFRPLFVYRRRQRPGRFR</sequence>
<evidence type="ECO:0000256" key="1">
    <source>
        <dbReference type="SAM" id="Phobius"/>
    </source>
</evidence>
<keyword evidence="1" id="KW-1133">Transmembrane helix</keyword>
<reference evidence="2 3" key="1">
    <citation type="submission" date="2023-09" db="EMBL/GenBank/DDBJ databases">
        <title>Genomes of two closely related lineages of the louse Polyplax serrata with different host specificities.</title>
        <authorList>
            <person name="Martinu J."/>
            <person name="Tarabai H."/>
            <person name="Stefka J."/>
            <person name="Hypsa V."/>
        </authorList>
    </citation>
    <scope>NUCLEOTIDE SEQUENCE [LARGE SCALE GENOMIC DNA]</scope>
    <source>
        <strain evidence="2">98ZLc_SE</strain>
    </source>
</reference>
<keyword evidence="3" id="KW-1185">Reference proteome</keyword>
<evidence type="ECO:0000313" key="2">
    <source>
        <dbReference type="EMBL" id="KAK6627733.1"/>
    </source>
</evidence>
<keyword evidence="1" id="KW-0812">Transmembrane</keyword>
<dbReference type="EMBL" id="JAWJWF010000045">
    <property type="protein sequence ID" value="KAK6627733.1"/>
    <property type="molecule type" value="Genomic_DNA"/>
</dbReference>
<feature type="transmembrane region" description="Helical" evidence="1">
    <location>
        <begin position="20"/>
        <end position="39"/>
    </location>
</feature>